<name>A0ABU5DZP4_9PROT</name>
<keyword evidence="2" id="KW-1185">Reference proteome</keyword>
<reference evidence="1 2" key="1">
    <citation type="journal article" date="2013" name="Antonie Van Leeuwenhoek">
        <title>Dongia rigui sp. nov., isolated from freshwater of a large wetland in Korea.</title>
        <authorList>
            <person name="Baik K.S."/>
            <person name="Hwang Y.M."/>
            <person name="Choi J.S."/>
            <person name="Kwon J."/>
            <person name="Seong C.N."/>
        </authorList>
    </citation>
    <scope>NUCLEOTIDE SEQUENCE [LARGE SCALE GENOMIC DNA]</scope>
    <source>
        <strain evidence="1 2">04SU4-P</strain>
    </source>
</reference>
<evidence type="ECO:0000313" key="1">
    <source>
        <dbReference type="EMBL" id="MDY0872754.1"/>
    </source>
</evidence>
<protein>
    <recommendedName>
        <fullName evidence="3">Tox-REase-3 domain-containing protein</fullName>
    </recommendedName>
</protein>
<proteinExistence type="predicted"/>
<dbReference type="EMBL" id="JAXCLX010000002">
    <property type="protein sequence ID" value="MDY0872754.1"/>
    <property type="molecule type" value="Genomic_DNA"/>
</dbReference>
<dbReference type="Proteomes" id="UP001271769">
    <property type="component" value="Unassembled WGS sequence"/>
</dbReference>
<organism evidence="1 2">
    <name type="scientific">Dongia rigui</name>
    <dbReference type="NCBI Taxonomy" id="940149"/>
    <lineage>
        <taxon>Bacteria</taxon>
        <taxon>Pseudomonadati</taxon>
        <taxon>Pseudomonadota</taxon>
        <taxon>Alphaproteobacteria</taxon>
        <taxon>Rhodospirillales</taxon>
        <taxon>Dongiaceae</taxon>
        <taxon>Dongia</taxon>
    </lineage>
</organism>
<comment type="caution">
    <text evidence="1">The sequence shown here is derived from an EMBL/GenBank/DDBJ whole genome shotgun (WGS) entry which is preliminary data.</text>
</comment>
<evidence type="ECO:0008006" key="3">
    <source>
        <dbReference type="Google" id="ProtNLM"/>
    </source>
</evidence>
<accession>A0ABU5DZP4</accession>
<gene>
    <name evidence="1" type="ORF">SMD31_12500</name>
</gene>
<sequence length="153" mass="16934">MLSSKQARGLESENRGVIYVQGNLQGSERARAHQSGGTGAFSDIESKKFADPALRFDNPNPRGLSFIRFDSAFAAADNSHTVLVDSKTKLATWSKRTQKKTLNTLERVKHAVIQNPGHKVMYEFDSEEAAEAALTFIRKNGYSQYIEVGISKP</sequence>
<evidence type="ECO:0000313" key="2">
    <source>
        <dbReference type="Proteomes" id="UP001271769"/>
    </source>
</evidence>